<dbReference type="Gene3D" id="3.60.21.10">
    <property type="match status" value="1"/>
</dbReference>
<proteinExistence type="predicted"/>
<dbReference type="Pfam" id="PF00149">
    <property type="entry name" value="Metallophos"/>
    <property type="match status" value="1"/>
</dbReference>
<comment type="caution">
    <text evidence="2">The sequence shown here is derived from an EMBL/GenBank/DDBJ whole genome shotgun (WGS) entry which is preliminary data.</text>
</comment>
<dbReference type="SUPFAM" id="SSF56300">
    <property type="entry name" value="Metallo-dependent phosphatases"/>
    <property type="match status" value="1"/>
</dbReference>
<evidence type="ECO:0000259" key="1">
    <source>
        <dbReference type="Pfam" id="PF00149"/>
    </source>
</evidence>
<dbReference type="RefSeq" id="WP_130092318.1">
    <property type="nucleotide sequence ID" value="NZ_SETE01000001.1"/>
</dbReference>
<dbReference type="GO" id="GO:0005737">
    <property type="term" value="C:cytoplasm"/>
    <property type="evidence" value="ECO:0007669"/>
    <property type="project" value="TreeGrafter"/>
</dbReference>
<protein>
    <submittedName>
        <fullName evidence="2">Serine/threonine protein phosphatase</fullName>
    </submittedName>
</protein>
<dbReference type="InterPro" id="IPR004843">
    <property type="entry name" value="Calcineurin-like_PHP"/>
</dbReference>
<dbReference type="InterPro" id="IPR006186">
    <property type="entry name" value="Ser/Thr-sp_prot-phosphatase"/>
</dbReference>
<sequence length="249" mass="28884">MAIYAIGDIHGSLTALKTIFEQGLIKENDKVVFLGDYIDKGTDSKEVLNWLIEKSKVYDFEFMLGNHEIMMMAAKSSPEKYVDWVHNYGGIHTLYSYDMEDNLNWMNDIDKTHWNFIDSCKPYLEIGAFIFVHAGLEQNKKLNEQKKHHLFHKKYEQPLIYDSSKTVICGHTARVNGKIADFGHTICIDTFAHGGMWLTCLNVETGEFLKANNKEQIETGKLKRYDNTLKKRFKARVYKWFSSSSNDDE</sequence>
<dbReference type="PANTHER" id="PTHR42850:SF4">
    <property type="entry name" value="ZINC-DEPENDENT ENDOPOLYPHOSPHATASE"/>
    <property type="match status" value="1"/>
</dbReference>
<dbReference type="GO" id="GO:0110154">
    <property type="term" value="P:RNA decapping"/>
    <property type="evidence" value="ECO:0007669"/>
    <property type="project" value="TreeGrafter"/>
</dbReference>
<gene>
    <name evidence="2" type="ORF">ERX46_02860</name>
</gene>
<dbReference type="GO" id="GO:0008803">
    <property type="term" value="F:bis(5'-nucleosyl)-tetraphosphatase (symmetrical) activity"/>
    <property type="evidence" value="ECO:0007669"/>
    <property type="project" value="TreeGrafter"/>
</dbReference>
<dbReference type="AlphaFoldDB" id="A0A4Q4KSK8"/>
<dbReference type="CDD" id="cd00144">
    <property type="entry name" value="MPP_PPP_family"/>
    <property type="match status" value="1"/>
</dbReference>
<accession>A0A4Q4KSK8</accession>
<dbReference type="PRINTS" id="PR00114">
    <property type="entry name" value="STPHPHTASE"/>
</dbReference>
<reference evidence="2 3" key="1">
    <citation type="submission" date="2019-02" db="EMBL/GenBank/DDBJ databases">
        <title>Genome sequence of the sea-ice species Brumimicrobium glaciale.</title>
        <authorList>
            <person name="Bowman J.P."/>
        </authorList>
    </citation>
    <scope>NUCLEOTIDE SEQUENCE [LARGE SCALE GENOMIC DNA]</scope>
    <source>
        <strain evidence="2 3">IC156</strain>
    </source>
</reference>
<dbReference type="PANTHER" id="PTHR42850">
    <property type="entry name" value="METALLOPHOSPHOESTERASE"/>
    <property type="match status" value="1"/>
</dbReference>
<dbReference type="GO" id="GO:0016791">
    <property type="term" value="F:phosphatase activity"/>
    <property type="evidence" value="ECO:0007669"/>
    <property type="project" value="TreeGrafter"/>
</dbReference>
<dbReference type="EMBL" id="SETE01000001">
    <property type="protein sequence ID" value="RYM35952.1"/>
    <property type="molecule type" value="Genomic_DNA"/>
</dbReference>
<dbReference type="OrthoDB" id="9808081at2"/>
<evidence type="ECO:0000313" key="3">
    <source>
        <dbReference type="Proteomes" id="UP000293952"/>
    </source>
</evidence>
<organism evidence="2 3">
    <name type="scientific">Brumimicrobium glaciale</name>
    <dbReference type="NCBI Taxonomy" id="200475"/>
    <lineage>
        <taxon>Bacteria</taxon>
        <taxon>Pseudomonadati</taxon>
        <taxon>Bacteroidota</taxon>
        <taxon>Flavobacteriia</taxon>
        <taxon>Flavobacteriales</taxon>
        <taxon>Crocinitomicaceae</taxon>
        <taxon>Brumimicrobium</taxon>
    </lineage>
</organism>
<dbReference type="InterPro" id="IPR050126">
    <property type="entry name" value="Ap4A_hydrolase"/>
</dbReference>
<keyword evidence="3" id="KW-1185">Reference proteome</keyword>
<evidence type="ECO:0000313" key="2">
    <source>
        <dbReference type="EMBL" id="RYM35952.1"/>
    </source>
</evidence>
<name>A0A4Q4KSK8_9FLAO</name>
<feature type="domain" description="Calcineurin-like phosphoesterase" evidence="1">
    <location>
        <begin position="1"/>
        <end position="171"/>
    </location>
</feature>
<dbReference type="InterPro" id="IPR029052">
    <property type="entry name" value="Metallo-depent_PP-like"/>
</dbReference>
<dbReference type="Proteomes" id="UP000293952">
    <property type="component" value="Unassembled WGS sequence"/>
</dbReference>